<organism evidence="1 2">
    <name type="scientific">Corynebacterium durum F0235</name>
    <dbReference type="NCBI Taxonomy" id="1035195"/>
    <lineage>
        <taxon>Bacteria</taxon>
        <taxon>Bacillati</taxon>
        <taxon>Actinomycetota</taxon>
        <taxon>Actinomycetes</taxon>
        <taxon>Mycobacteriales</taxon>
        <taxon>Corynebacteriaceae</taxon>
        <taxon>Corynebacterium</taxon>
    </lineage>
</organism>
<accession>L1MDT5</accession>
<protein>
    <submittedName>
        <fullName evidence="1">Uncharacterized protein</fullName>
    </submittedName>
</protein>
<evidence type="ECO:0000313" key="1">
    <source>
        <dbReference type="EMBL" id="EKX89377.1"/>
    </source>
</evidence>
<dbReference type="HOGENOM" id="CLU_3198625_0_0_11"/>
<evidence type="ECO:0000313" key="2">
    <source>
        <dbReference type="Proteomes" id="UP000010445"/>
    </source>
</evidence>
<dbReference type="EMBL" id="AMEM01000024">
    <property type="protein sequence ID" value="EKX89377.1"/>
    <property type="molecule type" value="Genomic_DNA"/>
</dbReference>
<comment type="caution">
    <text evidence="1">The sequence shown here is derived from an EMBL/GenBank/DDBJ whole genome shotgun (WGS) entry which is preliminary data.</text>
</comment>
<name>L1MDT5_9CORY</name>
<dbReference type="STRING" id="1035195.HMPREF9997_01848"/>
<proteinExistence type="predicted"/>
<gene>
    <name evidence="1" type="ORF">HMPREF9997_01848</name>
</gene>
<reference evidence="1 2" key="1">
    <citation type="submission" date="2012-05" db="EMBL/GenBank/DDBJ databases">
        <authorList>
            <person name="Weinstock G."/>
            <person name="Sodergren E."/>
            <person name="Lobos E.A."/>
            <person name="Fulton L."/>
            <person name="Fulton R."/>
            <person name="Courtney L."/>
            <person name="Fronick C."/>
            <person name="O'Laughlin M."/>
            <person name="Godfrey J."/>
            <person name="Wilson R.M."/>
            <person name="Miner T."/>
            <person name="Farmer C."/>
            <person name="Delehaunty K."/>
            <person name="Cordes M."/>
            <person name="Minx P."/>
            <person name="Tomlinson C."/>
            <person name="Chen J."/>
            <person name="Wollam A."/>
            <person name="Pepin K.H."/>
            <person name="Bhonagiri V."/>
            <person name="Zhang X."/>
            <person name="Suruliraj S."/>
            <person name="Warren W."/>
            <person name="Mitreva M."/>
            <person name="Mardis E.R."/>
            <person name="Wilson R.K."/>
        </authorList>
    </citation>
    <scope>NUCLEOTIDE SEQUENCE [LARGE SCALE GENOMIC DNA]</scope>
    <source>
        <strain evidence="1 2">F0235</strain>
    </source>
</reference>
<dbReference type="AlphaFoldDB" id="L1MDT5"/>
<keyword evidence="2" id="KW-1185">Reference proteome</keyword>
<sequence length="45" mass="4946">MCPACCRFLRDWLDHVVHRFDAVRVALGASDTLTSCGTTSIPSHV</sequence>
<dbReference type="Proteomes" id="UP000010445">
    <property type="component" value="Unassembled WGS sequence"/>
</dbReference>